<reference evidence="8" key="1">
    <citation type="submission" date="2016-03" db="EMBL/GenBank/DDBJ databases">
        <authorList>
            <person name="Ma C."/>
            <person name="Zhou S."/>
            <person name="Yang G."/>
        </authorList>
    </citation>
    <scope>NUCLEOTIDE SEQUENCE [LARGE SCALE GENOMIC DNA]</scope>
    <source>
        <strain evidence="8">SgZ-1</strain>
    </source>
</reference>
<dbReference type="InterPro" id="IPR003660">
    <property type="entry name" value="HAMP_dom"/>
</dbReference>
<comment type="catalytic activity">
    <reaction evidence="2">
        <text>2 GTP = 3',3'-c-di-GMP + 2 diphosphate</text>
        <dbReference type="Rhea" id="RHEA:24898"/>
        <dbReference type="ChEBI" id="CHEBI:33019"/>
        <dbReference type="ChEBI" id="CHEBI:37565"/>
        <dbReference type="ChEBI" id="CHEBI:58805"/>
        <dbReference type="EC" id="2.7.7.65"/>
    </reaction>
</comment>
<dbReference type="GO" id="GO:1902201">
    <property type="term" value="P:negative regulation of bacterial-type flagellum-dependent cell motility"/>
    <property type="evidence" value="ECO:0007669"/>
    <property type="project" value="TreeGrafter"/>
</dbReference>
<evidence type="ECO:0000256" key="3">
    <source>
        <dbReference type="SAM" id="Phobius"/>
    </source>
</evidence>
<keyword evidence="3" id="KW-0812">Transmembrane</keyword>
<dbReference type="EC" id="2.7.7.65" evidence="1"/>
<keyword evidence="4" id="KW-0732">Signal</keyword>
<feature type="chain" id="PRO_5007798106" description="diguanylate cyclase" evidence="4">
    <location>
        <begin position="21"/>
        <end position="563"/>
    </location>
</feature>
<dbReference type="PANTHER" id="PTHR45138:SF9">
    <property type="entry name" value="DIGUANYLATE CYCLASE DGCM-RELATED"/>
    <property type="match status" value="1"/>
</dbReference>
<evidence type="ECO:0000256" key="1">
    <source>
        <dbReference type="ARBA" id="ARBA00012528"/>
    </source>
</evidence>
<feature type="transmembrane region" description="Helical" evidence="3">
    <location>
        <begin position="311"/>
        <end position="333"/>
    </location>
</feature>
<name>A0A127K868_9RHOO</name>
<feature type="domain" description="HAMP" evidence="5">
    <location>
        <begin position="335"/>
        <end position="387"/>
    </location>
</feature>
<dbReference type="NCBIfam" id="TIGR00254">
    <property type="entry name" value="GGDEF"/>
    <property type="match status" value="1"/>
</dbReference>
<dbReference type="PROSITE" id="PS50887">
    <property type="entry name" value="GGDEF"/>
    <property type="match status" value="1"/>
</dbReference>
<dbReference type="RefSeq" id="WP_048707229.1">
    <property type="nucleotide sequence ID" value="NZ_CP014646.1"/>
</dbReference>
<dbReference type="Gene3D" id="6.10.340.10">
    <property type="match status" value="1"/>
</dbReference>
<dbReference type="KEGG" id="thu:AC731_014945"/>
<evidence type="ECO:0000259" key="5">
    <source>
        <dbReference type="PROSITE" id="PS50885"/>
    </source>
</evidence>
<organism evidence="7 8">
    <name type="scientific">Thauera humireducens</name>
    <dbReference type="NCBI Taxonomy" id="1134435"/>
    <lineage>
        <taxon>Bacteria</taxon>
        <taxon>Pseudomonadati</taxon>
        <taxon>Pseudomonadota</taxon>
        <taxon>Betaproteobacteria</taxon>
        <taxon>Rhodocyclales</taxon>
        <taxon>Zoogloeaceae</taxon>
        <taxon>Thauera</taxon>
    </lineage>
</organism>
<evidence type="ECO:0000313" key="8">
    <source>
        <dbReference type="Proteomes" id="UP000036902"/>
    </source>
</evidence>
<dbReference type="EMBL" id="CP014646">
    <property type="protein sequence ID" value="AMO38122.1"/>
    <property type="molecule type" value="Genomic_DNA"/>
</dbReference>
<keyword evidence="8" id="KW-1185">Reference proteome</keyword>
<dbReference type="GO" id="GO:0052621">
    <property type="term" value="F:diguanylate cyclase activity"/>
    <property type="evidence" value="ECO:0007669"/>
    <property type="project" value="UniProtKB-EC"/>
</dbReference>
<dbReference type="PANTHER" id="PTHR45138">
    <property type="entry name" value="REGULATORY COMPONENTS OF SENSORY TRANSDUCTION SYSTEM"/>
    <property type="match status" value="1"/>
</dbReference>
<dbReference type="SUPFAM" id="SSF55073">
    <property type="entry name" value="Nucleotide cyclase"/>
    <property type="match status" value="1"/>
</dbReference>
<dbReference type="FunFam" id="3.30.70.270:FF:000001">
    <property type="entry name" value="Diguanylate cyclase domain protein"/>
    <property type="match status" value="1"/>
</dbReference>
<accession>A0A127K868</accession>
<sequence length="563" mass="62924">MNLKTRFLLLATLLVLTASAAAWSVFQRIAETIIEQWGVRLAEVQVRYDSAKLLQPIAREIALARQMADSQVLRRWAKTPEDAGMRVEAIAEMESFRSNFQDRSYFVALLDSGAYFHNNARNEFAANPLRYHLRPDNPPDAWFYTIIREGRDFHLNVNPDIPLGVTKLWIDVLLRDGERILGVVGTGLELDGFIRDVIDVAPPGITTLFVDHNGAIQLFRDRNLIDYASLTKPEWNKKTVDLLLETAEDRAHLRDMMRELAATTTPGTTVLSRFVQVNGKRHLAGIAYLPELDWYEITLLDLDVVMPVNRFGMAALVFAAALLLTLLIVHLALERLVFRPVSALERAILRVRDGDLAPADLPEGKGEIGRLIKHFEAMAGAVRNTTVELESRVQERTEALNRLARIDDLTGLINRRGMSELIDDAVSRGARERQPFGIIWIDVDHFKEINDELGHAEGDRALVTVAALLRNHIRPYDSAARWGGDEFLVLLTPCDAHTLASLSERIRAEAEAARPLPGGRALTVSIGARLVKPGETVELALQKADEALYEAKNGGRNTVRLNA</sequence>
<dbReference type="Pfam" id="PF00672">
    <property type="entry name" value="HAMP"/>
    <property type="match status" value="1"/>
</dbReference>
<dbReference type="InterPro" id="IPR050469">
    <property type="entry name" value="Diguanylate_Cyclase"/>
</dbReference>
<dbReference type="GO" id="GO:0043709">
    <property type="term" value="P:cell adhesion involved in single-species biofilm formation"/>
    <property type="evidence" value="ECO:0007669"/>
    <property type="project" value="TreeGrafter"/>
</dbReference>
<dbReference type="SUPFAM" id="SSF158472">
    <property type="entry name" value="HAMP domain-like"/>
    <property type="match status" value="1"/>
</dbReference>
<evidence type="ECO:0000256" key="2">
    <source>
        <dbReference type="ARBA" id="ARBA00034247"/>
    </source>
</evidence>
<dbReference type="InterPro" id="IPR029787">
    <property type="entry name" value="Nucleotide_cyclase"/>
</dbReference>
<dbReference type="Proteomes" id="UP000036902">
    <property type="component" value="Chromosome"/>
</dbReference>
<dbReference type="SMART" id="SM00304">
    <property type="entry name" value="HAMP"/>
    <property type="match status" value="1"/>
</dbReference>
<dbReference type="CDD" id="cd06225">
    <property type="entry name" value="HAMP"/>
    <property type="match status" value="1"/>
</dbReference>
<dbReference type="PROSITE" id="PS50885">
    <property type="entry name" value="HAMP"/>
    <property type="match status" value="1"/>
</dbReference>
<protein>
    <recommendedName>
        <fullName evidence="1">diguanylate cyclase</fullName>
        <ecNumber evidence="1">2.7.7.65</ecNumber>
    </recommendedName>
</protein>
<dbReference type="GO" id="GO:0007165">
    <property type="term" value="P:signal transduction"/>
    <property type="evidence" value="ECO:0007669"/>
    <property type="project" value="InterPro"/>
</dbReference>
<evidence type="ECO:0000313" key="7">
    <source>
        <dbReference type="EMBL" id="AMO38122.1"/>
    </source>
</evidence>
<feature type="domain" description="GGDEF" evidence="6">
    <location>
        <begin position="434"/>
        <end position="563"/>
    </location>
</feature>
<evidence type="ECO:0000259" key="6">
    <source>
        <dbReference type="PROSITE" id="PS50887"/>
    </source>
</evidence>
<evidence type="ECO:0000256" key="4">
    <source>
        <dbReference type="SAM" id="SignalP"/>
    </source>
</evidence>
<dbReference type="STRING" id="1134435.AC731_014945"/>
<dbReference type="InterPro" id="IPR000160">
    <property type="entry name" value="GGDEF_dom"/>
</dbReference>
<feature type="signal peptide" evidence="4">
    <location>
        <begin position="1"/>
        <end position="20"/>
    </location>
</feature>
<keyword evidence="3" id="KW-1133">Transmembrane helix</keyword>
<dbReference type="Gene3D" id="3.30.70.270">
    <property type="match status" value="1"/>
</dbReference>
<dbReference type="CDD" id="cd01949">
    <property type="entry name" value="GGDEF"/>
    <property type="match status" value="1"/>
</dbReference>
<dbReference type="Pfam" id="PF00990">
    <property type="entry name" value="GGDEF"/>
    <property type="match status" value="1"/>
</dbReference>
<dbReference type="InterPro" id="IPR043128">
    <property type="entry name" value="Rev_trsase/Diguanyl_cyclase"/>
</dbReference>
<dbReference type="SMART" id="SM00267">
    <property type="entry name" value="GGDEF"/>
    <property type="match status" value="1"/>
</dbReference>
<keyword evidence="3" id="KW-0472">Membrane</keyword>
<dbReference type="AlphaFoldDB" id="A0A127K868"/>
<dbReference type="GO" id="GO:0005886">
    <property type="term" value="C:plasma membrane"/>
    <property type="evidence" value="ECO:0007669"/>
    <property type="project" value="TreeGrafter"/>
</dbReference>
<gene>
    <name evidence="7" type="ORF">AC731_014945</name>
</gene>
<proteinExistence type="predicted"/>